<dbReference type="Proteomes" id="UP000233556">
    <property type="component" value="Unassembled WGS sequence"/>
</dbReference>
<organism evidence="1 2">
    <name type="scientific">Limosa lapponica baueri</name>
    <dbReference type="NCBI Taxonomy" id="1758121"/>
    <lineage>
        <taxon>Eukaryota</taxon>
        <taxon>Metazoa</taxon>
        <taxon>Chordata</taxon>
        <taxon>Craniata</taxon>
        <taxon>Vertebrata</taxon>
        <taxon>Euteleostomi</taxon>
        <taxon>Archelosauria</taxon>
        <taxon>Archosauria</taxon>
        <taxon>Dinosauria</taxon>
        <taxon>Saurischia</taxon>
        <taxon>Theropoda</taxon>
        <taxon>Coelurosauria</taxon>
        <taxon>Aves</taxon>
        <taxon>Neognathae</taxon>
        <taxon>Neoaves</taxon>
        <taxon>Charadriiformes</taxon>
        <taxon>Scolopacidae</taxon>
        <taxon>Limosa</taxon>
    </lineage>
</organism>
<dbReference type="OrthoDB" id="10004999at2759"/>
<dbReference type="AlphaFoldDB" id="A0A2I0T0N4"/>
<keyword evidence="2" id="KW-1185">Reference proteome</keyword>
<reference evidence="2" key="2">
    <citation type="submission" date="2017-12" db="EMBL/GenBank/DDBJ databases">
        <title>Genome sequence of the Bar-tailed Godwit (Limosa lapponica baueri).</title>
        <authorList>
            <person name="Lima N.C.B."/>
            <person name="Parody-Merino A.M."/>
            <person name="Battley P.F."/>
            <person name="Fidler A.E."/>
            <person name="Prosdocimi F."/>
        </authorList>
    </citation>
    <scope>NUCLEOTIDE SEQUENCE [LARGE SCALE GENOMIC DNA]</scope>
</reference>
<protein>
    <submittedName>
        <fullName evidence="1">Proto-oncogene dbl</fullName>
    </submittedName>
</protein>
<reference evidence="2" key="1">
    <citation type="submission" date="2017-11" db="EMBL/GenBank/DDBJ databases">
        <authorList>
            <person name="Lima N.C."/>
            <person name="Parody-Merino A.M."/>
            <person name="Battley P.F."/>
            <person name="Fidler A.E."/>
            <person name="Prosdocimi F."/>
        </authorList>
    </citation>
    <scope>NUCLEOTIDE SEQUENCE [LARGE SCALE GENOMIC DNA]</scope>
</reference>
<evidence type="ECO:0000313" key="1">
    <source>
        <dbReference type="EMBL" id="PKU27359.1"/>
    </source>
</evidence>
<name>A0A2I0T0N4_LIMLA</name>
<accession>A0A2I0T0N4</accession>
<sequence>MILCTGYYPPGGRGKDKAWIITLPDNARFNEVPEEIVSKVLTYLTSVPSLDMCHRLNMPCNCRVIF</sequence>
<evidence type="ECO:0000313" key="2">
    <source>
        <dbReference type="Proteomes" id="UP000233556"/>
    </source>
</evidence>
<gene>
    <name evidence="1" type="ORF">llap_22337</name>
</gene>
<dbReference type="EMBL" id="KZ528193">
    <property type="protein sequence ID" value="PKU27359.1"/>
    <property type="molecule type" value="Genomic_DNA"/>
</dbReference>
<proteinExistence type="predicted"/>